<sequence length="68" mass="7563">MKFKGPFRDPVHNAWWNITICGALVVGFASAAVRIGDEMPHLWGMLAGAVVLEGLFVYSLFKARRDVE</sequence>
<dbReference type="RefSeq" id="WP_344369700.1">
    <property type="nucleotide sequence ID" value="NZ_BAAAPW010000001.1"/>
</dbReference>
<feature type="transmembrane region" description="Helical" evidence="1">
    <location>
        <begin position="14"/>
        <end position="36"/>
    </location>
</feature>
<evidence type="ECO:0000313" key="3">
    <source>
        <dbReference type="Proteomes" id="UP001501196"/>
    </source>
</evidence>
<keyword evidence="3" id="KW-1185">Reference proteome</keyword>
<gene>
    <name evidence="2" type="ORF">GCM10009819_08490</name>
</gene>
<keyword evidence="1" id="KW-0812">Transmembrane</keyword>
<feature type="transmembrane region" description="Helical" evidence="1">
    <location>
        <begin position="42"/>
        <end position="61"/>
    </location>
</feature>
<organism evidence="2 3">
    <name type="scientific">Agromyces tropicus</name>
    <dbReference type="NCBI Taxonomy" id="555371"/>
    <lineage>
        <taxon>Bacteria</taxon>
        <taxon>Bacillati</taxon>
        <taxon>Actinomycetota</taxon>
        <taxon>Actinomycetes</taxon>
        <taxon>Micrococcales</taxon>
        <taxon>Microbacteriaceae</taxon>
        <taxon>Agromyces</taxon>
    </lineage>
</organism>
<keyword evidence="1" id="KW-0472">Membrane</keyword>
<proteinExistence type="predicted"/>
<dbReference type="EMBL" id="BAAAPW010000001">
    <property type="protein sequence ID" value="GAA2027361.1"/>
    <property type="molecule type" value="Genomic_DNA"/>
</dbReference>
<comment type="caution">
    <text evidence="2">The sequence shown here is derived from an EMBL/GenBank/DDBJ whole genome shotgun (WGS) entry which is preliminary data.</text>
</comment>
<protein>
    <submittedName>
        <fullName evidence="2">Uncharacterized protein</fullName>
    </submittedName>
</protein>
<name>A0ABN2U3H4_9MICO</name>
<dbReference type="Proteomes" id="UP001501196">
    <property type="component" value="Unassembled WGS sequence"/>
</dbReference>
<accession>A0ABN2U3H4</accession>
<keyword evidence="1" id="KW-1133">Transmembrane helix</keyword>
<reference evidence="2 3" key="1">
    <citation type="journal article" date="2019" name="Int. J. Syst. Evol. Microbiol.">
        <title>The Global Catalogue of Microorganisms (GCM) 10K type strain sequencing project: providing services to taxonomists for standard genome sequencing and annotation.</title>
        <authorList>
            <consortium name="The Broad Institute Genomics Platform"/>
            <consortium name="The Broad Institute Genome Sequencing Center for Infectious Disease"/>
            <person name="Wu L."/>
            <person name="Ma J."/>
        </authorList>
    </citation>
    <scope>NUCLEOTIDE SEQUENCE [LARGE SCALE GENOMIC DNA]</scope>
    <source>
        <strain evidence="2 3">JCM 15672</strain>
    </source>
</reference>
<evidence type="ECO:0000313" key="2">
    <source>
        <dbReference type="EMBL" id="GAA2027361.1"/>
    </source>
</evidence>
<evidence type="ECO:0000256" key="1">
    <source>
        <dbReference type="SAM" id="Phobius"/>
    </source>
</evidence>